<gene>
    <name evidence="2" type="ORF">J2Z22_003950</name>
</gene>
<evidence type="ECO:0008006" key="4">
    <source>
        <dbReference type="Google" id="ProtNLM"/>
    </source>
</evidence>
<keyword evidence="3" id="KW-1185">Reference proteome</keyword>
<dbReference type="RefSeq" id="WP_025699008.1">
    <property type="nucleotide sequence ID" value="NZ_JAUSUY010000020.1"/>
</dbReference>
<proteinExistence type="predicted"/>
<dbReference type="SUPFAM" id="SSF53448">
    <property type="entry name" value="Nucleotide-diphospho-sugar transferases"/>
    <property type="match status" value="1"/>
</dbReference>
<dbReference type="InterPro" id="IPR029044">
    <property type="entry name" value="Nucleotide-diphossugar_trans"/>
</dbReference>
<protein>
    <recommendedName>
        <fullName evidence="4">Glycosyl transferase</fullName>
    </recommendedName>
</protein>
<evidence type="ECO:0000313" key="2">
    <source>
        <dbReference type="EMBL" id="MDT3428358.1"/>
    </source>
</evidence>
<accession>A0ABU3HC22</accession>
<dbReference type="EMBL" id="JAUSUY010000020">
    <property type="protein sequence ID" value="MDT3428358.1"/>
    <property type="molecule type" value="Genomic_DNA"/>
</dbReference>
<sequence>MIICSVTCADNLHEAKAMARAAKYHMPYARVVICLMERTIHPAALDVPWFDEVVLAKDLGIPRFEKSIFKYGLLEAVTSIKPAFLRLLFDRYPEEMNVVFMDTDVIAYAPYDDLLFALEHHNILLSPHQLEPCTDPLGYFWVGIFNTGFLALRRSEEAMRFLEWWGHRLYSYGHYHSPFYVDQKWVDLAPALFDVTVWKHPGYNVSAWNLHEPSRRIVREENGRYWLENDIPFVCYHYSGLHGMLQYCMNKWLPDTANPLYELLRLFQEELDIMGQKELSEVPWSYDFYLDGTPIRLEDRKAYGDDYEAFESGPDPFLSRDSARRGEDGI</sequence>
<name>A0ABU3HC22_9BACL</name>
<dbReference type="Proteomes" id="UP001248709">
    <property type="component" value="Unassembled WGS sequence"/>
</dbReference>
<reference evidence="2 3" key="1">
    <citation type="submission" date="2023-07" db="EMBL/GenBank/DDBJ databases">
        <title>Genomic Encyclopedia of Type Strains, Phase IV (KMG-IV): sequencing the most valuable type-strain genomes for metagenomic binning, comparative biology and taxonomic classification.</title>
        <authorList>
            <person name="Goeker M."/>
        </authorList>
    </citation>
    <scope>NUCLEOTIDE SEQUENCE [LARGE SCALE GENOMIC DNA]</scope>
    <source>
        <strain evidence="2 3">T98</strain>
    </source>
</reference>
<feature type="compositionally biased region" description="Basic and acidic residues" evidence="1">
    <location>
        <begin position="321"/>
        <end position="330"/>
    </location>
</feature>
<dbReference type="Gene3D" id="3.90.550.10">
    <property type="entry name" value="Spore Coat Polysaccharide Biosynthesis Protein SpsA, Chain A"/>
    <property type="match status" value="1"/>
</dbReference>
<evidence type="ECO:0000313" key="3">
    <source>
        <dbReference type="Proteomes" id="UP001248709"/>
    </source>
</evidence>
<feature type="region of interest" description="Disordered" evidence="1">
    <location>
        <begin position="307"/>
        <end position="330"/>
    </location>
</feature>
<comment type="caution">
    <text evidence="2">The sequence shown here is derived from an EMBL/GenBank/DDBJ whole genome shotgun (WGS) entry which is preliminary data.</text>
</comment>
<organism evidence="2 3">
    <name type="scientific">Paenibacillus forsythiae</name>
    <dbReference type="NCBI Taxonomy" id="365616"/>
    <lineage>
        <taxon>Bacteria</taxon>
        <taxon>Bacillati</taxon>
        <taxon>Bacillota</taxon>
        <taxon>Bacilli</taxon>
        <taxon>Bacillales</taxon>
        <taxon>Paenibacillaceae</taxon>
        <taxon>Paenibacillus</taxon>
    </lineage>
</organism>
<evidence type="ECO:0000256" key="1">
    <source>
        <dbReference type="SAM" id="MobiDB-lite"/>
    </source>
</evidence>